<reference evidence="1 2" key="1">
    <citation type="submission" date="2019-05" db="EMBL/GenBank/DDBJ databases">
        <title>Another draft genome of Portunus trituberculatus and its Hox gene families provides insights of decapod evolution.</title>
        <authorList>
            <person name="Jeong J.-H."/>
            <person name="Song I."/>
            <person name="Kim S."/>
            <person name="Choi T."/>
            <person name="Kim D."/>
            <person name="Ryu S."/>
            <person name="Kim W."/>
        </authorList>
    </citation>
    <scope>NUCLEOTIDE SEQUENCE [LARGE SCALE GENOMIC DNA]</scope>
    <source>
        <tissue evidence="1">Muscle</tissue>
    </source>
</reference>
<sequence length="60" mass="6487">MLLMTAVTCDDAVSCQERYWGSGEGNADNTPQGTLHRNTHGSLPLISVHFVKGTVDTQLI</sequence>
<accession>A0A5B7IAU5</accession>
<keyword evidence="2" id="KW-1185">Reference proteome</keyword>
<organism evidence="1 2">
    <name type="scientific">Portunus trituberculatus</name>
    <name type="common">Swimming crab</name>
    <name type="synonym">Neptunus trituberculatus</name>
    <dbReference type="NCBI Taxonomy" id="210409"/>
    <lineage>
        <taxon>Eukaryota</taxon>
        <taxon>Metazoa</taxon>
        <taxon>Ecdysozoa</taxon>
        <taxon>Arthropoda</taxon>
        <taxon>Crustacea</taxon>
        <taxon>Multicrustacea</taxon>
        <taxon>Malacostraca</taxon>
        <taxon>Eumalacostraca</taxon>
        <taxon>Eucarida</taxon>
        <taxon>Decapoda</taxon>
        <taxon>Pleocyemata</taxon>
        <taxon>Brachyura</taxon>
        <taxon>Eubrachyura</taxon>
        <taxon>Portunoidea</taxon>
        <taxon>Portunidae</taxon>
        <taxon>Portuninae</taxon>
        <taxon>Portunus</taxon>
    </lineage>
</organism>
<comment type="caution">
    <text evidence="1">The sequence shown here is derived from an EMBL/GenBank/DDBJ whole genome shotgun (WGS) entry which is preliminary data.</text>
</comment>
<proteinExistence type="predicted"/>
<protein>
    <submittedName>
        <fullName evidence="1">Uncharacterized protein</fullName>
    </submittedName>
</protein>
<name>A0A5B7IAU5_PORTR</name>
<evidence type="ECO:0000313" key="2">
    <source>
        <dbReference type="Proteomes" id="UP000324222"/>
    </source>
</evidence>
<dbReference type="AlphaFoldDB" id="A0A5B7IAU5"/>
<dbReference type="Proteomes" id="UP000324222">
    <property type="component" value="Unassembled WGS sequence"/>
</dbReference>
<dbReference type="EMBL" id="VSRR010046891">
    <property type="protein sequence ID" value="MPC77834.1"/>
    <property type="molecule type" value="Genomic_DNA"/>
</dbReference>
<gene>
    <name evidence="1" type="ORF">E2C01_072302</name>
</gene>
<evidence type="ECO:0000313" key="1">
    <source>
        <dbReference type="EMBL" id="MPC77834.1"/>
    </source>
</evidence>